<dbReference type="Gene3D" id="2.102.10.10">
    <property type="entry name" value="Rieske [2Fe-2S] iron-sulphur domain"/>
    <property type="match status" value="1"/>
</dbReference>
<accession>A0AAP5M8G9</accession>
<organism evidence="6 7">
    <name type="scientific">Aetokthonos hydrillicola Thurmond2011</name>
    <dbReference type="NCBI Taxonomy" id="2712845"/>
    <lineage>
        <taxon>Bacteria</taxon>
        <taxon>Bacillati</taxon>
        <taxon>Cyanobacteriota</taxon>
        <taxon>Cyanophyceae</taxon>
        <taxon>Nostocales</taxon>
        <taxon>Hapalosiphonaceae</taxon>
        <taxon>Aetokthonos</taxon>
    </lineage>
</organism>
<reference evidence="7" key="1">
    <citation type="journal article" date="2021" name="Science">
        <title>Hunting the eagle killer: A cyanobacterial neurotoxin causes vacuolar myelinopathy.</title>
        <authorList>
            <person name="Breinlinger S."/>
            <person name="Phillips T.J."/>
            <person name="Haram B.N."/>
            <person name="Mares J."/>
            <person name="Martinez Yerena J.A."/>
            <person name="Hrouzek P."/>
            <person name="Sobotka R."/>
            <person name="Henderson W.M."/>
            <person name="Schmieder P."/>
            <person name="Williams S.M."/>
            <person name="Lauderdale J.D."/>
            <person name="Wilde H.D."/>
            <person name="Gerrin W."/>
            <person name="Kust A."/>
            <person name="Washington J.W."/>
            <person name="Wagner C."/>
            <person name="Geier B."/>
            <person name="Liebeke M."/>
            <person name="Enke H."/>
            <person name="Niedermeyer T.H.J."/>
            <person name="Wilde S.B."/>
        </authorList>
    </citation>
    <scope>NUCLEOTIDE SEQUENCE [LARGE SCALE GENOMIC DNA]</scope>
    <source>
        <strain evidence="7">Thurmond2011</strain>
    </source>
</reference>
<dbReference type="GO" id="GO:0016705">
    <property type="term" value="F:oxidoreductase activity, acting on paired donors, with incorporation or reduction of molecular oxygen"/>
    <property type="evidence" value="ECO:0007669"/>
    <property type="project" value="UniProtKB-ARBA"/>
</dbReference>
<dbReference type="AlphaFoldDB" id="A0AAP5M8G9"/>
<comment type="caution">
    <text evidence="6">The sequence shown here is derived from an EMBL/GenBank/DDBJ whole genome shotgun (WGS) entry which is preliminary data.</text>
</comment>
<evidence type="ECO:0000313" key="7">
    <source>
        <dbReference type="Proteomes" id="UP000667802"/>
    </source>
</evidence>
<dbReference type="PROSITE" id="PS51296">
    <property type="entry name" value="RIESKE"/>
    <property type="match status" value="1"/>
</dbReference>
<evidence type="ECO:0000313" key="6">
    <source>
        <dbReference type="EMBL" id="MDR9896240.1"/>
    </source>
</evidence>
<keyword evidence="2" id="KW-0479">Metal-binding</keyword>
<name>A0AAP5M8G9_9CYAN</name>
<keyword evidence="1" id="KW-0001">2Fe-2S</keyword>
<dbReference type="PANTHER" id="PTHR21496">
    <property type="entry name" value="FERREDOXIN-RELATED"/>
    <property type="match status" value="1"/>
</dbReference>
<dbReference type="RefSeq" id="WP_208338923.1">
    <property type="nucleotide sequence ID" value="NZ_CAWQFN010000334.1"/>
</dbReference>
<dbReference type="PANTHER" id="PTHR21496:SF23">
    <property type="entry name" value="3-PHENYLPROPIONATE_CINNAMIC ACID DIOXYGENASE FERREDOXIN SUBUNIT"/>
    <property type="match status" value="1"/>
</dbReference>
<proteinExistence type="predicted"/>
<dbReference type="InterPro" id="IPR017941">
    <property type="entry name" value="Rieske_2Fe-2S"/>
</dbReference>
<dbReference type="CDD" id="cd03467">
    <property type="entry name" value="Rieske"/>
    <property type="match status" value="1"/>
</dbReference>
<dbReference type="GO" id="GO:0051537">
    <property type="term" value="F:2 iron, 2 sulfur cluster binding"/>
    <property type="evidence" value="ECO:0007669"/>
    <property type="project" value="UniProtKB-KW"/>
</dbReference>
<dbReference type="Pfam" id="PF00355">
    <property type="entry name" value="Rieske"/>
    <property type="match status" value="1"/>
</dbReference>
<sequence>MSWTKVLSADTLPLNERQVVKVGNRNILLLNHEGQLYAIDNACPHLKLPMKKGKITEDGAIVCPFHRSAFDLRTGEVKAWSSWPPGIGKVLSVISREQVLSVFPTRVEEGSIWVDVDG</sequence>
<evidence type="ECO:0000256" key="4">
    <source>
        <dbReference type="ARBA" id="ARBA00023014"/>
    </source>
</evidence>
<dbReference type="Proteomes" id="UP000667802">
    <property type="component" value="Unassembled WGS sequence"/>
</dbReference>
<dbReference type="GO" id="GO:0004497">
    <property type="term" value="F:monooxygenase activity"/>
    <property type="evidence" value="ECO:0007669"/>
    <property type="project" value="UniProtKB-ARBA"/>
</dbReference>
<feature type="domain" description="Rieske" evidence="5">
    <location>
        <begin position="3"/>
        <end position="114"/>
    </location>
</feature>
<evidence type="ECO:0000256" key="3">
    <source>
        <dbReference type="ARBA" id="ARBA00023004"/>
    </source>
</evidence>
<evidence type="ECO:0000259" key="5">
    <source>
        <dbReference type="PROSITE" id="PS51296"/>
    </source>
</evidence>
<keyword evidence="4" id="KW-0411">Iron-sulfur</keyword>
<protein>
    <submittedName>
        <fullName evidence="6">Rieske (2Fe-2S) protein</fullName>
    </submittedName>
</protein>
<evidence type="ECO:0000256" key="1">
    <source>
        <dbReference type="ARBA" id="ARBA00022714"/>
    </source>
</evidence>
<keyword evidence="7" id="KW-1185">Reference proteome</keyword>
<dbReference type="EMBL" id="JAALHA020000007">
    <property type="protein sequence ID" value="MDR9896240.1"/>
    <property type="molecule type" value="Genomic_DNA"/>
</dbReference>
<dbReference type="GO" id="GO:0046872">
    <property type="term" value="F:metal ion binding"/>
    <property type="evidence" value="ECO:0007669"/>
    <property type="project" value="UniProtKB-KW"/>
</dbReference>
<dbReference type="InterPro" id="IPR036922">
    <property type="entry name" value="Rieske_2Fe-2S_sf"/>
</dbReference>
<keyword evidence="3" id="KW-0408">Iron</keyword>
<gene>
    <name evidence="6" type="ORF">G7B40_016960</name>
</gene>
<dbReference type="SUPFAM" id="SSF50022">
    <property type="entry name" value="ISP domain"/>
    <property type="match status" value="1"/>
</dbReference>
<evidence type="ECO:0000256" key="2">
    <source>
        <dbReference type="ARBA" id="ARBA00022723"/>
    </source>
</evidence>